<accession>A0A821GES6</accession>
<comment type="caution">
    <text evidence="1">The sequence shown here is derived from an EMBL/GenBank/DDBJ whole genome shotgun (WGS) entry which is preliminary data.</text>
</comment>
<proteinExistence type="predicted"/>
<organism evidence="1 2">
    <name type="scientific">Rotaria magnacalcarata</name>
    <dbReference type="NCBI Taxonomy" id="392030"/>
    <lineage>
        <taxon>Eukaryota</taxon>
        <taxon>Metazoa</taxon>
        <taxon>Spiralia</taxon>
        <taxon>Gnathifera</taxon>
        <taxon>Rotifera</taxon>
        <taxon>Eurotatoria</taxon>
        <taxon>Bdelloidea</taxon>
        <taxon>Philodinida</taxon>
        <taxon>Philodinidae</taxon>
        <taxon>Rotaria</taxon>
    </lineage>
</organism>
<dbReference type="Proteomes" id="UP000663866">
    <property type="component" value="Unassembled WGS sequence"/>
</dbReference>
<name>A0A821GES6_9BILA</name>
<dbReference type="AlphaFoldDB" id="A0A821GES6"/>
<evidence type="ECO:0000313" key="1">
    <source>
        <dbReference type="EMBL" id="CAF4667846.1"/>
    </source>
</evidence>
<sequence length="55" mass="6405">NKQIYERTQENSETTSHIWELTTKLAATKNEINQLQTINTNTNSKIIELTEEIVE</sequence>
<feature type="non-terminal residue" evidence="1">
    <location>
        <position position="1"/>
    </location>
</feature>
<dbReference type="EMBL" id="CAJOBG010091559">
    <property type="protein sequence ID" value="CAF4667846.1"/>
    <property type="molecule type" value="Genomic_DNA"/>
</dbReference>
<gene>
    <name evidence="1" type="ORF">OVN521_LOCUS47317</name>
</gene>
<protein>
    <submittedName>
        <fullName evidence="1">Uncharacterized protein</fullName>
    </submittedName>
</protein>
<evidence type="ECO:0000313" key="2">
    <source>
        <dbReference type="Proteomes" id="UP000663866"/>
    </source>
</evidence>
<keyword evidence="2" id="KW-1185">Reference proteome</keyword>
<reference evidence="1" key="1">
    <citation type="submission" date="2021-02" db="EMBL/GenBank/DDBJ databases">
        <authorList>
            <person name="Nowell W R."/>
        </authorList>
    </citation>
    <scope>NUCLEOTIDE SEQUENCE</scope>
</reference>